<dbReference type="EMBL" id="CP141261">
    <property type="protein sequence ID" value="WRL62609.1"/>
    <property type="molecule type" value="Genomic_DNA"/>
</dbReference>
<evidence type="ECO:0000313" key="1">
    <source>
        <dbReference type="EMBL" id="WRL62609.1"/>
    </source>
</evidence>
<evidence type="ECO:0008006" key="3">
    <source>
        <dbReference type="Google" id="ProtNLM"/>
    </source>
</evidence>
<sequence length="87" mass="8472">MGTPVGAAAGVGARAVGAAGLGAGPGSVGTCSLDAASAAGGPVGTAPGTPPHDQPTTFLRAMRSRDWAWWRPVLGCSCSPWSTRPSP</sequence>
<protein>
    <recommendedName>
        <fullName evidence="3">Secreted protein</fullName>
    </recommendedName>
</protein>
<organism evidence="1 2">
    <name type="scientific">Blastococcus brunescens</name>
    <dbReference type="NCBI Taxonomy" id="1564165"/>
    <lineage>
        <taxon>Bacteria</taxon>
        <taxon>Bacillati</taxon>
        <taxon>Actinomycetota</taxon>
        <taxon>Actinomycetes</taxon>
        <taxon>Geodermatophilales</taxon>
        <taxon>Geodermatophilaceae</taxon>
        <taxon>Blastococcus</taxon>
    </lineage>
</organism>
<evidence type="ECO:0000313" key="2">
    <source>
        <dbReference type="Proteomes" id="UP001324287"/>
    </source>
</evidence>
<accession>A0ABZ1AVY2</accession>
<proteinExistence type="predicted"/>
<gene>
    <name evidence="1" type="ORF">U6N30_22000</name>
</gene>
<dbReference type="Proteomes" id="UP001324287">
    <property type="component" value="Chromosome"/>
</dbReference>
<dbReference type="RefSeq" id="WP_324273961.1">
    <property type="nucleotide sequence ID" value="NZ_CP141261.1"/>
</dbReference>
<keyword evidence="2" id="KW-1185">Reference proteome</keyword>
<name>A0ABZ1AVY2_9ACTN</name>
<reference evidence="1 2" key="1">
    <citation type="submission" date="2023-12" db="EMBL/GenBank/DDBJ databases">
        <title>Blastococcus brunescens sp. nov., an actonobacterium isolated from sandstone collected in sahara desert.</title>
        <authorList>
            <person name="Gtari M."/>
            <person name="Ghodhbane F."/>
        </authorList>
    </citation>
    <scope>NUCLEOTIDE SEQUENCE [LARGE SCALE GENOMIC DNA]</scope>
    <source>
        <strain evidence="1 2">BMG 8361</strain>
    </source>
</reference>